<dbReference type="InterPro" id="IPR031834">
    <property type="entry name" value="RnlB/LsoB_antitoxin"/>
</dbReference>
<name>A0A5C0E4T9_9BACT</name>
<keyword evidence="1" id="KW-0614">Plasmid</keyword>
<proteinExistence type="predicted"/>
<dbReference type="Pfam" id="PF15933">
    <property type="entry name" value="RnlB_antitoxin"/>
    <property type="match status" value="1"/>
</dbReference>
<evidence type="ECO:0000313" key="1">
    <source>
        <dbReference type="EMBL" id="QEI46273.1"/>
    </source>
</evidence>
<organism evidence="1">
    <name type="scientific">Aliarcobacter cryaerophilus</name>
    <dbReference type="NCBI Taxonomy" id="28198"/>
    <lineage>
        <taxon>Bacteria</taxon>
        <taxon>Pseudomonadati</taxon>
        <taxon>Campylobacterota</taxon>
        <taxon>Epsilonproteobacteria</taxon>
        <taxon>Campylobacterales</taxon>
        <taxon>Arcobacteraceae</taxon>
        <taxon>Aliarcobacter</taxon>
    </lineage>
</organism>
<dbReference type="EMBL" id="MK715471">
    <property type="protein sequence ID" value="QEI46273.1"/>
    <property type="molecule type" value="Genomic_DNA"/>
</dbReference>
<reference evidence="1" key="1">
    <citation type="journal article" date="2019" name="Front. Microbiol.">
        <title>Arcobacter cryaerophilus Isolated From New Zealand Mussels Harbor a Putative Virulence Plasmid.</title>
        <authorList>
            <person name="On S.L.W."/>
            <person name="Althaus D."/>
            <person name="Miller W.G."/>
            <person name="Lizamore D."/>
            <person name="Wong S.G.L."/>
            <person name="Mathai A.J."/>
            <person name="Chelikani V."/>
            <person name="Carter G.P."/>
        </authorList>
    </citation>
    <scope>NUCLEOTIDE SEQUENCE</scope>
    <source>
        <strain evidence="1">M830MA</strain>
        <plasmid evidence="1">pM830MA</plasmid>
    </source>
</reference>
<sequence>MKYYKINKIDNEKTVVFSVSHHSPTEQLDSIAKELLKKQFKGIVIFDMLLSSGNTKQRYFESMFNGTNFLSESFKNICDQAVELKEISHKFYSKNISLVDKSHILPKSTKFLIKKGAI</sequence>
<dbReference type="AlphaFoldDB" id="A0A5C0E4T9"/>
<accession>A0A5C0E4T9</accession>
<protein>
    <submittedName>
        <fullName evidence="1">Toxin-antitoxin system, antitoxin component, RnlB family</fullName>
    </submittedName>
</protein>
<geneLocation type="plasmid" evidence="1">
    <name>pM830MA</name>
</geneLocation>
<dbReference type="RefSeq" id="WP_172694193.1">
    <property type="nucleotide sequence ID" value="NZ_MK715471.1"/>
</dbReference>
<gene>
    <name evidence="1" type="ORF">pM830MA_0088</name>
</gene>